<keyword evidence="4" id="KW-1185">Reference proteome</keyword>
<dbReference type="SUPFAM" id="SSF56349">
    <property type="entry name" value="DNA breaking-rejoining enzymes"/>
    <property type="match status" value="1"/>
</dbReference>
<evidence type="ECO:0000256" key="1">
    <source>
        <dbReference type="ARBA" id="ARBA00023172"/>
    </source>
</evidence>
<accession>A0A7I7Z0A4</accession>
<dbReference type="InterPro" id="IPR011010">
    <property type="entry name" value="DNA_brk_join_enz"/>
</dbReference>
<dbReference type="InterPro" id="IPR013762">
    <property type="entry name" value="Integrase-like_cat_sf"/>
</dbReference>
<dbReference type="GO" id="GO:0006310">
    <property type="term" value="P:DNA recombination"/>
    <property type="evidence" value="ECO:0007669"/>
    <property type="project" value="UniProtKB-KW"/>
</dbReference>
<dbReference type="AlphaFoldDB" id="A0A7I7Z0A4"/>
<proteinExistence type="predicted"/>
<sequence length="614" mass="68358">MVPDCGGELHCRGLCFRHERAWRKAGGGPLEEFIAQARPLIGTEPCLVAGCGRERVTRRGLCRFHGNRLARQRNPASMSQEELAAWVADEKPRISAHQFSLAGLPELVRFELLYALQRRDEAPPPLDPLQVRILISRLVGASSLRHADPEAVCESGGVQYNSAIKGLFRDLRRHLERAWTQYTGTDPYAGNVWRVELLDLQSNGSRRWPATKGTIDFGPIELGWLREVLKDWARNTRPYLQGLRQALRACHVASQTLVACGRADPASLGAGDFVLVEQAIVEQRRTDGSPHSASHRTQLLRLFCAVIEHGRANALMTDVPDPFRPPQRRHRVIEDANEEQLGKALPDMVIRQLDQHLDLLGPAGRHGSMSAPDLQAMHRTIYQILRDTGRRPGEIVSLKIGCLEVIDGQHNLIYDNHKAARLRRRLPITTDTAEIIAAWQRHRTQLPTAPATRQWLFPSPLLRSRQARGHLTASCVGVAFRTWTRSMIDGCTLRSALHQLIATLGYYSVTHKRKQQAIRAVGSLAIDASGNPSSFADPLAYERASVSVPFGNCTEPSNVKAGGGACPIRFQCAGCGFIARTRHIFPPSKSTSTRFRRTGRPPGQWRPLTTWSPT</sequence>
<feature type="region of interest" description="Disordered" evidence="2">
    <location>
        <begin position="588"/>
        <end position="614"/>
    </location>
</feature>
<protein>
    <recommendedName>
        <fullName evidence="5">Integrase</fullName>
    </recommendedName>
</protein>
<dbReference type="Gene3D" id="1.10.443.10">
    <property type="entry name" value="Intergrase catalytic core"/>
    <property type="match status" value="1"/>
</dbReference>
<organism evidence="3 4">
    <name type="scientific">Mycobacterium parmense</name>
    <dbReference type="NCBI Taxonomy" id="185642"/>
    <lineage>
        <taxon>Bacteria</taxon>
        <taxon>Bacillati</taxon>
        <taxon>Actinomycetota</taxon>
        <taxon>Actinomycetes</taxon>
        <taxon>Mycobacteriales</taxon>
        <taxon>Mycobacteriaceae</taxon>
        <taxon>Mycobacterium</taxon>
        <taxon>Mycobacterium simiae complex</taxon>
    </lineage>
</organism>
<dbReference type="Proteomes" id="UP000467105">
    <property type="component" value="Chromosome"/>
</dbReference>
<dbReference type="GO" id="GO:0003677">
    <property type="term" value="F:DNA binding"/>
    <property type="evidence" value="ECO:0007669"/>
    <property type="project" value="InterPro"/>
</dbReference>
<evidence type="ECO:0000313" key="4">
    <source>
        <dbReference type="Proteomes" id="UP000467105"/>
    </source>
</evidence>
<reference evidence="3 4" key="1">
    <citation type="journal article" date="2019" name="Emerg. Microbes Infect.">
        <title>Comprehensive subspecies identification of 175 nontuberculous mycobacteria species based on 7547 genomic profiles.</title>
        <authorList>
            <person name="Matsumoto Y."/>
            <person name="Kinjo T."/>
            <person name="Motooka D."/>
            <person name="Nabeya D."/>
            <person name="Jung N."/>
            <person name="Uechi K."/>
            <person name="Horii T."/>
            <person name="Iida T."/>
            <person name="Fujita J."/>
            <person name="Nakamura S."/>
        </authorList>
    </citation>
    <scope>NUCLEOTIDE SEQUENCE [LARGE SCALE GENOMIC DNA]</scope>
    <source>
        <strain evidence="3 4">JCM 14742</strain>
    </source>
</reference>
<name>A0A7I7Z0A4_9MYCO</name>
<gene>
    <name evidence="3" type="ORF">MPRM_47110</name>
</gene>
<evidence type="ECO:0000313" key="3">
    <source>
        <dbReference type="EMBL" id="BBZ47430.1"/>
    </source>
</evidence>
<evidence type="ECO:0000256" key="2">
    <source>
        <dbReference type="SAM" id="MobiDB-lite"/>
    </source>
</evidence>
<keyword evidence="1" id="KW-0233">DNA recombination</keyword>
<dbReference type="GO" id="GO:0015074">
    <property type="term" value="P:DNA integration"/>
    <property type="evidence" value="ECO:0007669"/>
    <property type="project" value="InterPro"/>
</dbReference>
<evidence type="ECO:0008006" key="5">
    <source>
        <dbReference type="Google" id="ProtNLM"/>
    </source>
</evidence>
<dbReference type="EMBL" id="AP022614">
    <property type="protein sequence ID" value="BBZ47430.1"/>
    <property type="molecule type" value="Genomic_DNA"/>
</dbReference>